<gene>
    <name evidence="3" type="ORF">GEV37_12820</name>
</gene>
<dbReference type="InterPro" id="IPR013976">
    <property type="entry name" value="HDOD"/>
</dbReference>
<reference evidence="3 4" key="1">
    <citation type="journal article" date="2021" name="Sci. Rep.">
        <title>Genome analysis of a halophilic bacterium Halomonas malpeensis YU-PRIM-29(T) reveals its exopolysaccharide and pigment producing capabilities.</title>
        <authorList>
            <person name="Athmika"/>
            <person name="Ghate S.D."/>
            <person name="Arun A.B."/>
            <person name="Rao S.S."/>
            <person name="Kumar S.T.A."/>
            <person name="Kandiyil M.K."/>
            <person name="Saptami K."/>
            <person name="Rekha P.D."/>
        </authorList>
    </citation>
    <scope>NUCLEOTIDE SEQUENCE [LARGE SCALE GENOMIC DNA]</scope>
    <source>
        <strain evidence="4">prim 29</strain>
    </source>
</reference>
<name>A0ABS8DUN8_9GAMM</name>
<dbReference type="SUPFAM" id="SSF109604">
    <property type="entry name" value="HD-domain/PDEase-like"/>
    <property type="match status" value="1"/>
</dbReference>
<dbReference type="Gene3D" id="3.20.20.450">
    <property type="entry name" value="EAL domain"/>
    <property type="match status" value="1"/>
</dbReference>
<dbReference type="InterPro" id="IPR035919">
    <property type="entry name" value="EAL_sf"/>
</dbReference>
<dbReference type="SUPFAM" id="SSF141868">
    <property type="entry name" value="EAL domain-like"/>
    <property type="match status" value="1"/>
</dbReference>
<dbReference type="SMART" id="SM00052">
    <property type="entry name" value="EAL"/>
    <property type="match status" value="1"/>
</dbReference>
<dbReference type="RefSeq" id="WP_227390661.1">
    <property type="nucleotide sequence ID" value="NZ_WHVL01000005.1"/>
</dbReference>
<dbReference type="PANTHER" id="PTHR33121:SF76">
    <property type="entry name" value="SIGNALING PROTEIN"/>
    <property type="match status" value="1"/>
</dbReference>
<proteinExistence type="predicted"/>
<protein>
    <submittedName>
        <fullName evidence="3">EAL domain-containing protein</fullName>
    </submittedName>
</protein>
<organism evidence="3 4">
    <name type="scientific">Vreelandella malpeensis</name>
    <dbReference type="NCBI Taxonomy" id="1172368"/>
    <lineage>
        <taxon>Bacteria</taxon>
        <taxon>Pseudomonadati</taxon>
        <taxon>Pseudomonadota</taxon>
        <taxon>Gammaproteobacteria</taxon>
        <taxon>Oceanospirillales</taxon>
        <taxon>Halomonadaceae</taxon>
        <taxon>Vreelandella</taxon>
    </lineage>
</organism>
<evidence type="ECO:0000313" key="3">
    <source>
        <dbReference type="EMBL" id="MCB8889996.1"/>
    </source>
</evidence>
<dbReference type="Pfam" id="PF00563">
    <property type="entry name" value="EAL"/>
    <property type="match status" value="1"/>
</dbReference>
<evidence type="ECO:0000259" key="1">
    <source>
        <dbReference type="PROSITE" id="PS50883"/>
    </source>
</evidence>
<evidence type="ECO:0000313" key="4">
    <source>
        <dbReference type="Proteomes" id="UP001319882"/>
    </source>
</evidence>
<keyword evidence="4" id="KW-1185">Reference proteome</keyword>
<dbReference type="EMBL" id="WHVL01000005">
    <property type="protein sequence ID" value="MCB8889996.1"/>
    <property type="molecule type" value="Genomic_DNA"/>
</dbReference>
<comment type="caution">
    <text evidence="3">The sequence shown here is derived from an EMBL/GenBank/DDBJ whole genome shotgun (WGS) entry which is preliminary data.</text>
</comment>
<dbReference type="InterPro" id="IPR014408">
    <property type="entry name" value="dGMP_Pdiesterase_EAL/HD-GYP"/>
</dbReference>
<dbReference type="PROSITE" id="PS50883">
    <property type="entry name" value="EAL"/>
    <property type="match status" value="1"/>
</dbReference>
<accession>A0ABS8DUN8</accession>
<evidence type="ECO:0000259" key="2">
    <source>
        <dbReference type="PROSITE" id="PS51833"/>
    </source>
</evidence>
<dbReference type="Gene3D" id="1.10.3210.10">
    <property type="entry name" value="Hypothetical protein af1432"/>
    <property type="match status" value="1"/>
</dbReference>
<dbReference type="PANTHER" id="PTHR33121">
    <property type="entry name" value="CYCLIC DI-GMP PHOSPHODIESTERASE PDEF"/>
    <property type="match status" value="1"/>
</dbReference>
<dbReference type="PIRSF" id="PIRSF003180">
    <property type="entry name" value="DiGMPpdiest_YuxH"/>
    <property type="match status" value="1"/>
</dbReference>
<dbReference type="Proteomes" id="UP001319882">
    <property type="component" value="Unassembled WGS sequence"/>
</dbReference>
<feature type="domain" description="HDOD" evidence="2">
    <location>
        <begin position="208"/>
        <end position="394"/>
    </location>
</feature>
<dbReference type="PROSITE" id="PS51833">
    <property type="entry name" value="HDOD"/>
    <property type="match status" value="1"/>
</dbReference>
<dbReference type="InterPro" id="IPR050706">
    <property type="entry name" value="Cyclic-di-GMP_PDE-like"/>
</dbReference>
<feature type="domain" description="EAL" evidence="1">
    <location>
        <begin position="1"/>
        <end position="212"/>
    </location>
</feature>
<dbReference type="InterPro" id="IPR001633">
    <property type="entry name" value="EAL_dom"/>
</dbReference>
<sequence>MTRSVPKSASLGYTIALQPIVDADLNHVADELLYRHHHRERTATIDDDVQATARACAVAIYEIGLETLCEQRTLFINVSEQWLLNSELCRLPTDRIVLEVLESTPPTAAVRDAMANLKSMGYTLALDDFQTDQDHDSLLDHCHIVKFDVSRDLPLAQIESLRAQGFTLLAERVETHEAFDRCKALGFSLFQGYFYERPRIQRSRGTHRDSSSLTHLLLITKLYRSEIDLGDLSRLIAKDAYLTEAVLKRAKAVTHADSRTSDTLRASIERLGVIELRMLVTIMLLASHGPASKLEIIKGLTRALACQQAAFERSVGEEEGFMLGLFSHMPMILDVELETLIQQLPLTSDQAKALTQRAGRLGALLSDVESAELGEHVDALPDTLLEKAEIEAQRWMEKTQF</sequence>